<evidence type="ECO:0000256" key="6">
    <source>
        <dbReference type="RuleBase" id="RU361187"/>
    </source>
</evidence>
<feature type="site" description="Important for catalytic activity, responsible for pKa modulation of the active site Glu and correct orientation of both the proton donor and substrate" evidence="5">
    <location>
        <position position="160"/>
    </location>
</feature>
<dbReference type="InterPro" id="IPR051795">
    <property type="entry name" value="Glycosyl_Hydrlase_43"/>
</dbReference>
<feature type="domain" description="Beta-xylosidase C-terminal Concanavalin A-like" evidence="7">
    <location>
        <begin position="346"/>
        <end position="544"/>
    </location>
</feature>
<dbReference type="InterPro" id="IPR023296">
    <property type="entry name" value="Glyco_hydro_beta-prop_sf"/>
</dbReference>
<evidence type="ECO:0000256" key="3">
    <source>
        <dbReference type="ARBA" id="ARBA00023295"/>
    </source>
</evidence>
<keyword evidence="3 6" id="KW-0326">Glycosidase</keyword>
<dbReference type="SUPFAM" id="SSF49899">
    <property type="entry name" value="Concanavalin A-like lectins/glucanases"/>
    <property type="match status" value="1"/>
</dbReference>
<dbReference type="InterPro" id="IPR006710">
    <property type="entry name" value="Glyco_hydro_43"/>
</dbReference>
<dbReference type="PANTHER" id="PTHR42812">
    <property type="entry name" value="BETA-XYLOSIDASE"/>
    <property type="match status" value="1"/>
</dbReference>
<sequence length="548" mass="61788">MNLRQSKLFFILSLLVSFSYGQNPDNYKSKVWVADQGDGTYKNPILYADYSDPDVVRVGDDYFMTASSFNCAPGLPILHSKDMVNWKLINYALPEQVPVDHFSVPQHGNGVWAPSIRYHNNEVYIYWGDPDFGIYMVKTKDPFGEWEAPVLVMEAKGAIDPSPLWDDNGKAYIVHAWAGSRAGVKSLLTVHEMNADGTKVLDSGKHVFDGHENHPTVEGSKFYKRNGYYYIFAPAGGVATGWQLILRSKDVYGPYEEKVVLEQGSTKINGPHQGAWVDTPNGESWFYHFQDVDAYGRIVHLQPMSWKNDWPVMGEDYDKNGIGEPVAIHKKPNVGKSYSIVTPVETDEFDMDELGLQWQWQANPNVLWNAQFRNTDYLRLFSIKVPEESPNLWMVPNLLLQKFPAPNFSASTKVKLFPEEAESGKSAGLIIMGMDYATLTISLDKEGYYITQTEALGAIKGNAENENAKERIKSNEVYFKVTVTAPDATCQFSYSENGRNYKKIGKPFKAQPGKWIGAKVGIFSVSTQEAKRGGYADFDWFKVEPNEN</sequence>
<evidence type="ECO:0000259" key="7">
    <source>
        <dbReference type="Pfam" id="PF17851"/>
    </source>
</evidence>
<protein>
    <submittedName>
        <fullName evidence="8">Beta-xylosidase</fullName>
    </submittedName>
</protein>
<dbReference type="GO" id="GO:0004553">
    <property type="term" value="F:hydrolase activity, hydrolyzing O-glycosyl compounds"/>
    <property type="evidence" value="ECO:0007669"/>
    <property type="project" value="InterPro"/>
</dbReference>
<gene>
    <name evidence="8" type="ORF">JoomaDRAFT_1169</name>
</gene>
<dbReference type="Proteomes" id="UP000004690">
    <property type="component" value="Unassembled WGS sequence"/>
</dbReference>
<dbReference type="GO" id="GO:0005975">
    <property type="term" value="P:carbohydrate metabolic process"/>
    <property type="evidence" value="ECO:0007669"/>
    <property type="project" value="InterPro"/>
</dbReference>
<dbReference type="HOGENOM" id="CLU_016508_1_0_10"/>
<dbReference type="eggNOG" id="COG3507">
    <property type="taxonomic scope" value="Bacteria"/>
</dbReference>
<dbReference type="Gene3D" id="2.60.120.200">
    <property type="match status" value="1"/>
</dbReference>
<evidence type="ECO:0000256" key="1">
    <source>
        <dbReference type="ARBA" id="ARBA00009865"/>
    </source>
</evidence>
<dbReference type="STRING" id="926559.JoomaDRAFT_1169"/>
<dbReference type="Gene3D" id="2.115.10.20">
    <property type="entry name" value="Glycosyl hydrolase domain, family 43"/>
    <property type="match status" value="1"/>
</dbReference>
<dbReference type="AlphaFoldDB" id="I3C3J5"/>
<evidence type="ECO:0000313" key="8">
    <source>
        <dbReference type="EMBL" id="EIJ38188.1"/>
    </source>
</evidence>
<proteinExistence type="inferred from homology"/>
<dbReference type="CDD" id="cd09001">
    <property type="entry name" value="GH43_FsAxh1-like"/>
    <property type="match status" value="1"/>
</dbReference>
<dbReference type="Pfam" id="PF04616">
    <property type="entry name" value="Glyco_hydro_43"/>
    <property type="match status" value="1"/>
</dbReference>
<organism evidence="8 9">
    <name type="scientific">Galbibacter orientalis DSM 19592</name>
    <dbReference type="NCBI Taxonomy" id="926559"/>
    <lineage>
        <taxon>Bacteria</taxon>
        <taxon>Pseudomonadati</taxon>
        <taxon>Bacteroidota</taxon>
        <taxon>Flavobacteriia</taxon>
        <taxon>Flavobacteriales</taxon>
        <taxon>Flavobacteriaceae</taxon>
        <taxon>Galbibacter</taxon>
    </lineage>
</organism>
<dbReference type="InterPro" id="IPR041542">
    <property type="entry name" value="GH43_C2"/>
</dbReference>
<feature type="active site" description="Proton donor" evidence="4">
    <location>
        <position position="218"/>
    </location>
</feature>
<name>I3C3J5_9FLAO</name>
<dbReference type="PANTHER" id="PTHR42812:SF12">
    <property type="entry name" value="BETA-XYLOSIDASE-RELATED"/>
    <property type="match status" value="1"/>
</dbReference>
<dbReference type="Pfam" id="PF17851">
    <property type="entry name" value="GH43_C2"/>
    <property type="match status" value="1"/>
</dbReference>
<comment type="similarity">
    <text evidence="1 6">Belongs to the glycosyl hydrolase 43 family.</text>
</comment>
<accession>I3C3J5</accession>
<evidence type="ECO:0000256" key="4">
    <source>
        <dbReference type="PIRSR" id="PIRSR606710-1"/>
    </source>
</evidence>
<evidence type="ECO:0000313" key="9">
    <source>
        <dbReference type="Proteomes" id="UP000004690"/>
    </source>
</evidence>
<evidence type="ECO:0000256" key="2">
    <source>
        <dbReference type="ARBA" id="ARBA00022801"/>
    </source>
</evidence>
<dbReference type="InterPro" id="IPR013320">
    <property type="entry name" value="ConA-like_dom_sf"/>
</dbReference>
<evidence type="ECO:0000256" key="5">
    <source>
        <dbReference type="PIRSR" id="PIRSR606710-2"/>
    </source>
</evidence>
<keyword evidence="2 6" id="KW-0378">Hydrolase</keyword>
<reference evidence="8 9" key="1">
    <citation type="submission" date="2012-02" db="EMBL/GenBank/DDBJ databases">
        <title>Improved High-Quality Draft genome of Joostella marina DSM 19592.</title>
        <authorList>
            <consortium name="US DOE Joint Genome Institute (JGI-PGF)"/>
            <person name="Lucas S."/>
            <person name="Copeland A."/>
            <person name="Lapidus A."/>
            <person name="Bruce D."/>
            <person name="Goodwin L."/>
            <person name="Pitluck S."/>
            <person name="Peters L."/>
            <person name="Chertkov O."/>
            <person name="Ovchinnikova G."/>
            <person name="Kyrpides N."/>
            <person name="Mavromatis K."/>
            <person name="Detter J.C."/>
            <person name="Han C."/>
            <person name="Land M."/>
            <person name="Hauser L."/>
            <person name="Markowitz V."/>
            <person name="Cheng J.-F."/>
            <person name="Hugenholtz P."/>
            <person name="Woyke T."/>
            <person name="Wu D."/>
            <person name="Tindall B."/>
            <person name="Brambilla E."/>
            <person name="Klenk H.-P."/>
            <person name="Eisen J.A."/>
        </authorList>
    </citation>
    <scope>NUCLEOTIDE SEQUENCE [LARGE SCALE GENOMIC DNA]</scope>
    <source>
        <strain evidence="8 9">DSM 19592</strain>
    </source>
</reference>
<dbReference type="RefSeq" id="WP_008611331.1">
    <property type="nucleotide sequence ID" value="NZ_JH651379.1"/>
</dbReference>
<keyword evidence="9" id="KW-1185">Reference proteome</keyword>
<feature type="active site" description="Proton acceptor" evidence="4">
    <location>
        <position position="52"/>
    </location>
</feature>
<dbReference type="SUPFAM" id="SSF75005">
    <property type="entry name" value="Arabinanase/levansucrase/invertase"/>
    <property type="match status" value="1"/>
</dbReference>
<dbReference type="EMBL" id="JH651379">
    <property type="protein sequence ID" value="EIJ38188.1"/>
    <property type="molecule type" value="Genomic_DNA"/>
</dbReference>
<dbReference type="OrthoDB" id="9801455at2"/>